<proteinExistence type="predicted"/>
<evidence type="ECO:0000313" key="1">
    <source>
        <dbReference type="EMBL" id="CBY35145.1"/>
    </source>
</evidence>
<name>E4YI34_OIKDI</name>
<protein>
    <submittedName>
        <fullName evidence="1">Uncharacterized protein</fullName>
    </submittedName>
</protein>
<dbReference type="Proteomes" id="UP000011014">
    <property type="component" value="Unassembled WGS sequence"/>
</dbReference>
<dbReference type="EMBL" id="FN654591">
    <property type="protein sequence ID" value="CBY35145.1"/>
    <property type="molecule type" value="Genomic_DNA"/>
</dbReference>
<organism evidence="1">
    <name type="scientific">Oikopleura dioica</name>
    <name type="common">Tunicate</name>
    <dbReference type="NCBI Taxonomy" id="34765"/>
    <lineage>
        <taxon>Eukaryota</taxon>
        <taxon>Metazoa</taxon>
        <taxon>Chordata</taxon>
        <taxon>Tunicata</taxon>
        <taxon>Appendicularia</taxon>
        <taxon>Copelata</taxon>
        <taxon>Oikopleuridae</taxon>
        <taxon>Oikopleura</taxon>
    </lineage>
</organism>
<dbReference type="AlphaFoldDB" id="E4YI34"/>
<sequence length="63" mass="7536">MLNFIHFYYSTNDKLYSSYSIFLKLLSTEILRVQILSCTSRSANHSRYLAVRLKFKLSVFIFF</sequence>
<reference evidence="1" key="1">
    <citation type="journal article" date="2010" name="Science">
        <title>Plasticity of animal genome architecture unmasked by rapid evolution of a pelagic tunicate.</title>
        <authorList>
            <person name="Denoeud F."/>
            <person name="Henriet S."/>
            <person name="Mungpakdee S."/>
            <person name="Aury J.M."/>
            <person name="Da Silva C."/>
            <person name="Brinkmann H."/>
            <person name="Mikhaleva J."/>
            <person name="Olsen L.C."/>
            <person name="Jubin C."/>
            <person name="Canestro C."/>
            <person name="Bouquet J.M."/>
            <person name="Danks G."/>
            <person name="Poulain J."/>
            <person name="Campsteijn C."/>
            <person name="Adamski M."/>
            <person name="Cross I."/>
            <person name="Yadetie F."/>
            <person name="Muffato M."/>
            <person name="Louis A."/>
            <person name="Butcher S."/>
            <person name="Tsagkogeorga G."/>
            <person name="Konrad A."/>
            <person name="Singh S."/>
            <person name="Jensen M.F."/>
            <person name="Cong E.H."/>
            <person name="Eikeseth-Otteraa H."/>
            <person name="Noel B."/>
            <person name="Anthouard V."/>
            <person name="Porcel B.M."/>
            <person name="Kachouri-Lafond R."/>
            <person name="Nishino A."/>
            <person name="Ugolini M."/>
            <person name="Chourrout P."/>
            <person name="Nishida H."/>
            <person name="Aasland R."/>
            <person name="Huzurbazar S."/>
            <person name="Westhof E."/>
            <person name="Delsuc F."/>
            <person name="Lehrach H."/>
            <person name="Reinhardt R."/>
            <person name="Weissenbach J."/>
            <person name="Roy S.W."/>
            <person name="Artiguenave F."/>
            <person name="Postlethwait J.H."/>
            <person name="Manak J.R."/>
            <person name="Thompson E.M."/>
            <person name="Jaillon O."/>
            <person name="Du Pasquier L."/>
            <person name="Boudinot P."/>
            <person name="Liberles D.A."/>
            <person name="Volff J.N."/>
            <person name="Philippe H."/>
            <person name="Lenhard B."/>
            <person name="Roest Crollius H."/>
            <person name="Wincker P."/>
            <person name="Chourrout D."/>
        </authorList>
    </citation>
    <scope>NUCLEOTIDE SEQUENCE [LARGE SCALE GENOMIC DNA]</scope>
</reference>
<accession>E4YI34</accession>
<gene>
    <name evidence="1" type="ORF">GSOID_T00026949001</name>
</gene>